<organism evidence="4 5">
    <name type="scientific">Pseudoxanthobacter soli DSM 19599</name>
    <dbReference type="NCBI Taxonomy" id="1123029"/>
    <lineage>
        <taxon>Bacteria</taxon>
        <taxon>Pseudomonadati</taxon>
        <taxon>Pseudomonadota</taxon>
        <taxon>Alphaproteobacteria</taxon>
        <taxon>Hyphomicrobiales</taxon>
        <taxon>Segnochrobactraceae</taxon>
        <taxon>Pseudoxanthobacter</taxon>
    </lineage>
</organism>
<dbReference type="PANTHER" id="PTHR23028">
    <property type="entry name" value="ACETYLTRANSFERASE"/>
    <property type="match status" value="1"/>
</dbReference>
<accession>A0A1M7ZQE9</accession>
<keyword evidence="4" id="KW-0808">Transferase</keyword>
<name>A0A1M7ZQE9_9HYPH</name>
<dbReference type="SUPFAM" id="SSF52266">
    <property type="entry name" value="SGNH hydrolase"/>
    <property type="match status" value="1"/>
</dbReference>
<evidence type="ECO:0000256" key="1">
    <source>
        <dbReference type="SAM" id="Phobius"/>
    </source>
</evidence>
<dbReference type="Pfam" id="PF01757">
    <property type="entry name" value="Acyl_transf_3"/>
    <property type="match status" value="1"/>
</dbReference>
<dbReference type="GO" id="GO:0016747">
    <property type="term" value="F:acyltransferase activity, transferring groups other than amino-acyl groups"/>
    <property type="evidence" value="ECO:0007669"/>
    <property type="project" value="InterPro"/>
</dbReference>
<keyword evidence="1" id="KW-0812">Transmembrane</keyword>
<feature type="transmembrane region" description="Helical" evidence="1">
    <location>
        <begin position="196"/>
        <end position="219"/>
    </location>
</feature>
<dbReference type="InterPro" id="IPR050879">
    <property type="entry name" value="Acyltransferase_3"/>
</dbReference>
<protein>
    <submittedName>
        <fullName evidence="4">Peptidoglycan/LPS O-acetylase OafA/YrhL, contains acyltransferase and SGNH-hydrolase domains</fullName>
    </submittedName>
</protein>
<keyword evidence="1" id="KW-1133">Transmembrane helix</keyword>
<feature type="transmembrane region" description="Helical" evidence="1">
    <location>
        <begin position="226"/>
        <end position="248"/>
    </location>
</feature>
<keyword evidence="1" id="KW-0472">Membrane</keyword>
<feature type="transmembrane region" description="Helical" evidence="1">
    <location>
        <begin position="313"/>
        <end position="331"/>
    </location>
</feature>
<keyword evidence="4" id="KW-0378">Hydrolase</keyword>
<feature type="domain" description="SGNH" evidence="3">
    <location>
        <begin position="419"/>
        <end position="625"/>
    </location>
</feature>
<evidence type="ECO:0000259" key="3">
    <source>
        <dbReference type="Pfam" id="PF19040"/>
    </source>
</evidence>
<dbReference type="RefSeq" id="WP_073631474.1">
    <property type="nucleotide sequence ID" value="NZ_FRXO01000010.1"/>
</dbReference>
<reference evidence="4 5" key="1">
    <citation type="submission" date="2016-12" db="EMBL/GenBank/DDBJ databases">
        <authorList>
            <person name="Song W.-J."/>
            <person name="Kurnit D.M."/>
        </authorList>
    </citation>
    <scope>NUCLEOTIDE SEQUENCE [LARGE SCALE GENOMIC DNA]</scope>
    <source>
        <strain evidence="4 5">DSM 19599</strain>
    </source>
</reference>
<feature type="transmembrane region" description="Helical" evidence="1">
    <location>
        <begin position="352"/>
        <end position="372"/>
    </location>
</feature>
<proteinExistence type="predicted"/>
<evidence type="ECO:0000313" key="5">
    <source>
        <dbReference type="Proteomes" id="UP000186406"/>
    </source>
</evidence>
<feature type="transmembrane region" description="Helical" evidence="1">
    <location>
        <begin position="12"/>
        <end position="31"/>
    </location>
</feature>
<feature type="transmembrane region" description="Helical" evidence="1">
    <location>
        <begin position="80"/>
        <end position="99"/>
    </location>
</feature>
<evidence type="ECO:0000259" key="2">
    <source>
        <dbReference type="Pfam" id="PF01757"/>
    </source>
</evidence>
<dbReference type="InterPro" id="IPR043968">
    <property type="entry name" value="SGNH"/>
</dbReference>
<feature type="transmembrane region" description="Helical" evidence="1">
    <location>
        <begin position="150"/>
        <end position="166"/>
    </location>
</feature>
<dbReference type="GO" id="GO:0016020">
    <property type="term" value="C:membrane"/>
    <property type="evidence" value="ECO:0007669"/>
    <property type="project" value="TreeGrafter"/>
</dbReference>
<dbReference type="EMBL" id="FRXO01000010">
    <property type="protein sequence ID" value="SHO67039.1"/>
    <property type="molecule type" value="Genomic_DNA"/>
</dbReference>
<dbReference type="AlphaFoldDB" id="A0A1M7ZQE9"/>
<feature type="transmembrane region" description="Helical" evidence="1">
    <location>
        <begin position="111"/>
        <end position="130"/>
    </location>
</feature>
<feature type="domain" description="Acyltransferase 3" evidence="2">
    <location>
        <begin position="15"/>
        <end position="327"/>
    </location>
</feature>
<dbReference type="STRING" id="1123029.SAMN02745172_03701"/>
<feature type="transmembrane region" description="Helical" evidence="1">
    <location>
        <begin position="254"/>
        <end position="277"/>
    </location>
</feature>
<evidence type="ECO:0000313" key="4">
    <source>
        <dbReference type="EMBL" id="SHO67039.1"/>
    </source>
</evidence>
<dbReference type="Pfam" id="PF19040">
    <property type="entry name" value="SGNH"/>
    <property type="match status" value="1"/>
</dbReference>
<feature type="transmembrane region" description="Helical" evidence="1">
    <location>
        <begin position="289"/>
        <end position="307"/>
    </location>
</feature>
<feature type="transmembrane region" description="Helical" evidence="1">
    <location>
        <begin position="38"/>
        <end position="60"/>
    </location>
</feature>
<keyword evidence="5" id="KW-1185">Reference proteome</keyword>
<dbReference type="GO" id="GO:0009103">
    <property type="term" value="P:lipopolysaccharide biosynthetic process"/>
    <property type="evidence" value="ECO:0007669"/>
    <property type="project" value="TreeGrafter"/>
</dbReference>
<feature type="transmembrane region" description="Helical" evidence="1">
    <location>
        <begin position="171"/>
        <end position="190"/>
    </location>
</feature>
<dbReference type="PANTHER" id="PTHR23028:SF53">
    <property type="entry name" value="ACYL_TRANSF_3 DOMAIN-CONTAINING PROTEIN"/>
    <property type="match status" value="1"/>
</dbReference>
<gene>
    <name evidence="4" type="ORF">SAMN02745172_03701</name>
</gene>
<dbReference type="GO" id="GO:0016787">
    <property type="term" value="F:hydrolase activity"/>
    <property type="evidence" value="ECO:0007669"/>
    <property type="project" value="UniProtKB-KW"/>
</dbReference>
<keyword evidence="4" id="KW-0012">Acyltransferase</keyword>
<dbReference type="Proteomes" id="UP000186406">
    <property type="component" value="Unassembled WGS sequence"/>
</dbReference>
<sequence length="642" mass="68315">MDKSNPATGGYIAPLDGLRAVAILAVLLFHVESPFFKGGFVGVDVFFVISGFIITRGIAAELDQGRFSYRGFLARRMARLVPALLATITASAAAGYFLLTPRQLVEFGNSALAAAFSVSNIFFYFHTGYFDGNSALKPLLHTWSLGVEEQFYLVWPLIAILAYRLARLRGLVGAMAALGVVSLVAAVVAEPRSPDAVFYLTPFRVFQFSLGAVVGATGWRLSGAAATAATVAGFAAILVVSMIAPGAGSVLLDMLLPCAGAALFLVGMSSPVARLAFGNAVATAVGRRAYSVYLVHWPLIVFTRPIWTKQPEWIAVPALIAASFALGEILHRAVEERFRFHNAVPSPTRRRRLLGVGAAQAVVVAVCVIFPLSGGLPFRFDANVVALVEATQIERVEIGEASDYGRCILNTDIPLAKFDPAYCVSVDPAKPTVAVLGDSFGIDTVTGLRDRFGSRYHFANASYAGCPPFQPGPFKAGPPDCERFNRLRLDLVAKSGIRTVLLTGNWTPGQDVPLAETIAGLRQKGLTVYVVGVRAAFDRNVPDLVVELGNVGTANDVLREHLLPNRSAFDQTMKAAVEKAGGIYLPVLTAQCGLACPATAPTGELAYIDTAHLSRAGMGLLADTILERTGGGFRIPQSTPSR</sequence>
<dbReference type="InterPro" id="IPR002656">
    <property type="entry name" value="Acyl_transf_3_dom"/>
</dbReference>